<keyword evidence="6 10" id="KW-0472">Membrane</keyword>
<evidence type="ECO:0000256" key="7">
    <source>
        <dbReference type="ARBA" id="ARBA00023170"/>
    </source>
</evidence>
<proteinExistence type="inferred from homology"/>
<dbReference type="GO" id="GO:0005886">
    <property type="term" value="C:plasma membrane"/>
    <property type="evidence" value="ECO:0007669"/>
    <property type="project" value="UniProtKB-SubCell"/>
</dbReference>
<evidence type="ECO:0000256" key="1">
    <source>
        <dbReference type="ARBA" id="ARBA00004651"/>
    </source>
</evidence>
<evidence type="ECO:0000256" key="4">
    <source>
        <dbReference type="ARBA" id="ARBA00022989"/>
    </source>
</evidence>
<dbReference type="PRINTS" id="PR00237">
    <property type="entry name" value="GPCRRHODOPSN"/>
</dbReference>
<dbReference type="SUPFAM" id="SSF81321">
    <property type="entry name" value="Family A G protein-coupled receptor-like"/>
    <property type="match status" value="1"/>
</dbReference>
<evidence type="ECO:0000256" key="8">
    <source>
        <dbReference type="ARBA" id="ARBA00023224"/>
    </source>
</evidence>
<evidence type="ECO:0000256" key="9">
    <source>
        <dbReference type="RuleBase" id="RU000688"/>
    </source>
</evidence>
<dbReference type="OrthoDB" id="10044919at2759"/>
<evidence type="ECO:0000313" key="13">
    <source>
        <dbReference type="Proteomes" id="UP000887568"/>
    </source>
</evidence>
<keyword evidence="13" id="KW-1185">Reference proteome</keyword>
<dbReference type="PROSITE" id="PS50262">
    <property type="entry name" value="G_PROTEIN_RECEP_F1_2"/>
    <property type="match status" value="1"/>
</dbReference>
<comment type="similarity">
    <text evidence="9">Belongs to the G-protein coupled receptor 1 family.</text>
</comment>
<dbReference type="PANTHER" id="PTHR24228">
    <property type="entry name" value="B2 BRADYKININ RECEPTOR/ANGIOTENSIN II RECEPTOR"/>
    <property type="match status" value="1"/>
</dbReference>
<feature type="transmembrane region" description="Helical" evidence="10">
    <location>
        <begin position="195"/>
        <end position="216"/>
    </location>
</feature>
<dbReference type="RefSeq" id="XP_038063608.1">
    <property type="nucleotide sequence ID" value="XM_038207680.1"/>
</dbReference>
<dbReference type="CDD" id="cd00637">
    <property type="entry name" value="7tm_classA_rhodopsin-like"/>
    <property type="match status" value="1"/>
</dbReference>
<feature type="transmembrane region" description="Helical" evidence="10">
    <location>
        <begin position="34"/>
        <end position="58"/>
    </location>
</feature>
<dbReference type="Proteomes" id="UP000887568">
    <property type="component" value="Unplaced"/>
</dbReference>
<feature type="transmembrane region" description="Helical" evidence="10">
    <location>
        <begin position="275"/>
        <end position="299"/>
    </location>
</feature>
<protein>
    <recommendedName>
        <fullName evidence="11">G-protein coupled receptors family 1 profile domain-containing protein</fullName>
    </recommendedName>
</protein>
<dbReference type="PROSITE" id="PS00237">
    <property type="entry name" value="G_PROTEIN_RECEP_F1_1"/>
    <property type="match status" value="1"/>
</dbReference>
<dbReference type="InterPro" id="IPR000276">
    <property type="entry name" value="GPCR_Rhodpsn"/>
</dbReference>
<keyword evidence="8 9" id="KW-0807">Transducer</keyword>
<reference evidence="12" key="1">
    <citation type="submission" date="2022-11" db="UniProtKB">
        <authorList>
            <consortium name="EnsemblMetazoa"/>
        </authorList>
    </citation>
    <scope>IDENTIFICATION</scope>
</reference>
<feature type="domain" description="G-protein coupled receptors family 1 profile" evidence="11">
    <location>
        <begin position="48"/>
        <end position="324"/>
    </location>
</feature>
<keyword evidence="3 9" id="KW-0812">Transmembrane</keyword>
<dbReference type="InterPro" id="IPR017452">
    <property type="entry name" value="GPCR_Rhodpsn_7TM"/>
</dbReference>
<feature type="transmembrane region" description="Helical" evidence="10">
    <location>
        <begin position="151"/>
        <end position="175"/>
    </location>
</feature>
<keyword evidence="2" id="KW-1003">Cell membrane</keyword>
<dbReference type="PANTHER" id="PTHR24228:SF72">
    <property type="entry name" value="G-PROTEIN COUPLED RECEPTORS FAMILY 1 PROFILE DOMAIN-CONTAINING PROTEIN"/>
    <property type="match status" value="1"/>
</dbReference>
<dbReference type="Gene3D" id="1.20.1070.10">
    <property type="entry name" value="Rhodopsin 7-helix transmembrane proteins"/>
    <property type="match status" value="1"/>
</dbReference>
<evidence type="ECO:0000313" key="12">
    <source>
        <dbReference type="EnsemblMetazoa" id="XP_038063608.1"/>
    </source>
</evidence>
<organism evidence="12 13">
    <name type="scientific">Patiria miniata</name>
    <name type="common">Bat star</name>
    <name type="synonym">Asterina miniata</name>
    <dbReference type="NCBI Taxonomy" id="46514"/>
    <lineage>
        <taxon>Eukaryota</taxon>
        <taxon>Metazoa</taxon>
        <taxon>Echinodermata</taxon>
        <taxon>Eleutherozoa</taxon>
        <taxon>Asterozoa</taxon>
        <taxon>Asteroidea</taxon>
        <taxon>Valvatacea</taxon>
        <taxon>Valvatida</taxon>
        <taxon>Asterinidae</taxon>
        <taxon>Patiria</taxon>
    </lineage>
</organism>
<evidence type="ECO:0000256" key="2">
    <source>
        <dbReference type="ARBA" id="ARBA00022475"/>
    </source>
</evidence>
<feature type="transmembrane region" description="Helical" evidence="10">
    <location>
        <begin position="70"/>
        <end position="92"/>
    </location>
</feature>
<feature type="transmembrane region" description="Helical" evidence="10">
    <location>
        <begin position="305"/>
        <end position="326"/>
    </location>
</feature>
<name>A0A914AIY5_PATMI</name>
<dbReference type="Pfam" id="PF00001">
    <property type="entry name" value="7tm_1"/>
    <property type="match status" value="1"/>
</dbReference>
<comment type="subcellular location">
    <subcellularLocation>
        <location evidence="1">Cell membrane</location>
        <topology evidence="1">Multi-pass membrane protein</topology>
    </subcellularLocation>
</comment>
<dbReference type="GeneID" id="119734278"/>
<accession>A0A914AIY5</accession>
<evidence type="ECO:0000256" key="3">
    <source>
        <dbReference type="ARBA" id="ARBA00022692"/>
    </source>
</evidence>
<evidence type="ECO:0000259" key="11">
    <source>
        <dbReference type="PROSITE" id="PS50262"/>
    </source>
</evidence>
<sequence>MADYPPNVTDTLLNEETPRCTFCAYFSYTQRQVLAAILVVISFLGVVGNVLVIAAVLLSRKLRRVTNCFVFSLSVADLLTSLFLPFSAVAILNEHTWPLPTVLCSLTAFVFLTCLGCSINSLACIAVNRYVLITKKRETYRRLYSSRRTTLAILIVWMIPLCTTGIPAITGFIQLGFEPKYSSCTWVLAESSPRYVFVLFAIFCPIQLTTIILHYMKVFLHIRKHTKAVGQTLNVPSGRLTISESVSNSGLTNNRNNHDYVAPERKKRNKLNIQVTKNLFVVVCAFVLCVLPYTLTLLLPNSRQVFPFAATILMMNSCINPIIYAIKHPQFKTVFRCIVTRRFRDIS</sequence>
<keyword evidence="4 10" id="KW-1133">Transmembrane helix</keyword>
<evidence type="ECO:0000256" key="6">
    <source>
        <dbReference type="ARBA" id="ARBA00023136"/>
    </source>
</evidence>
<dbReference type="AlphaFoldDB" id="A0A914AIY5"/>
<keyword evidence="5 9" id="KW-0297">G-protein coupled receptor</keyword>
<feature type="transmembrane region" description="Helical" evidence="10">
    <location>
        <begin position="98"/>
        <end position="131"/>
    </location>
</feature>
<dbReference type="OMA" id="YISIFCH"/>
<dbReference type="EnsemblMetazoa" id="XM_038207680.1">
    <property type="protein sequence ID" value="XP_038063608.1"/>
    <property type="gene ID" value="LOC119734278"/>
</dbReference>
<evidence type="ECO:0000256" key="10">
    <source>
        <dbReference type="SAM" id="Phobius"/>
    </source>
</evidence>
<dbReference type="GO" id="GO:0004930">
    <property type="term" value="F:G protein-coupled receptor activity"/>
    <property type="evidence" value="ECO:0007669"/>
    <property type="project" value="UniProtKB-KW"/>
</dbReference>
<evidence type="ECO:0000256" key="5">
    <source>
        <dbReference type="ARBA" id="ARBA00023040"/>
    </source>
</evidence>
<dbReference type="SMART" id="SM01381">
    <property type="entry name" value="7TM_GPCR_Srsx"/>
    <property type="match status" value="1"/>
</dbReference>
<keyword evidence="7 9" id="KW-0675">Receptor</keyword>